<gene>
    <name evidence="1" type="ORF">DKK74_08485</name>
</gene>
<dbReference type="AlphaFoldDB" id="A0A318MFM1"/>
<organism evidence="1 2">
    <name type="scientific">Bifidobacterium asteroides</name>
    <dbReference type="NCBI Taxonomy" id="1684"/>
    <lineage>
        <taxon>Bacteria</taxon>
        <taxon>Bacillati</taxon>
        <taxon>Actinomycetota</taxon>
        <taxon>Actinomycetes</taxon>
        <taxon>Bifidobacteriales</taxon>
        <taxon>Bifidobacteriaceae</taxon>
        <taxon>Bifidobacterium</taxon>
    </lineage>
</organism>
<sequence length="74" mass="8547">MANGSLEFIKAYYRMVRRVQPMSRLMQAGTVICSFSLCLLWIRDSSSANLQNRIESSAQPHSQVQILLLRRLYV</sequence>
<protein>
    <submittedName>
        <fullName evidence="1">Uncharacterized protein</fullName>
    </submittedName>
</protein>
<dbReference type="Proteomes" id="UP000248128">
    <property type="component" value="Unassembled WGS sequence"/>
</dbReference>
<proteinExistence type="predicted"/>
<reference evidence="1 2" key="1">
    <citation type="submission" date="2018-05" db="EMBL/GenBank/DDBJ databases">
        <title>Reference genomes for bee gut microbiota database.</title>
        <authorList>
            <person name="Ellegaard K.M."/>
        </authorList>
    </citation>
    <scope>NUCLEOTIDE SEQUENCE [LARGE SCALE GENOMIC DNA]</scope>
    <source>
        <strain evidence="1 2">ESL0199</strain>
    </source>
</reference>
<comment type="caution">
    <text evidence="1">The sequence shown here is derived from an EMBL/GenBank/DDBJ whole genome shotgun (WGS) entry which is preliminary data.</text>
</comment>
<accession>A0A318MFM1</accession>
<name>A0A318MFM1_9BIFI</name>
<evidence type="ECO:0000313" key="1">
    <source>
        <dbReference type="EMBL" id="PXY86828.1"/>
    </source>
</evidence>
<dbReference type="EMBL" id="QGLK01000005">
    <property type="protein sequence ID" value="PXY86828.1"/>
    <property type="molecule type" value="Genomic_DNA"/>
</dbReference>
<evidence type="ECO:0000313" key="2">
    <source>
        <dbReference type="Proteomes" id="UP000248128"/>
    </source>
</evidence>